<dbReference type="HOGENOM" id="CLU_828976_0_0_1"/>
<evidence type="ECO:0000313" key="2">
    <source>
        <dbReference type="EMBL" id="KDQ07012.1"/>
    </source>
</evidence>
<reference evidence="3" key="1">
    <citation type="journal article" date="2014" name="Proc. Natl. Acad. Sci. U.S.A.">
        <title>Extensive sampling of basidiomycete genomes demonstrates inadequacy of the white-rot/brown-rot paradigm for wood decay fungi.</title>
        <authorList>
            <person name="Riley R."/>
            <person name="Salamov A.A."/>
            <person name="Brown D.W."/>
            <person name="Nagy L.G."/>
            <person name="Floudas D."/>
            <person name="Held B.W."/>
            <person name="Levasseur A."/>
            <person name="Lombard V."/>
            <person name="Morin E."/>
            <person name="Otillar R."/>
            <person name="Lindquist E.A."/>
            <person name="Sun H."/>
            <person name="LaButti K.M."/>
            <person name="Schmutz J."/>
            <person name="Jabbour D."/>
            <person name="Luo H."/>
            <person name="Baker S.E."/>
            <person name="Pisabarro A.G."/>
            <person name="Walton J.D."/>
            <person name="Blanchette R.A."/>
            <person name="Henrissat B."/>
            <person name="Martin F."/>
            <person name="Cullen D."/>
            <person name="Hibbett D.S."/>
            <person name="Grigoriev I.V."/>
        </authorList>
    </citation>
    <scope>NUCLEOTIDE SEQUENCE [LARGE SCALE GENOMIC DNA]</scope>
    <source>
        <strain evidence="3">FD-172 SS1</strain>
    </source>
</reference>
<dbReference type="InParanoid" id="A0A067M554"/>
<feature type="transmembrane region" description="Helical" evidence="1">
    <location>
        <begin position="45"/>
        <end position="67"/>
    </location>
</feature>
<dbReference type="STRING" id="930990.A0A067M554"/>
<protein>
    <submittedName>
        <fullName evidence="2">Uncharacterized protein</fullName>
    </submittedName>
</protein>
<proteinExistence type="predicted"/>
<dbReference type="Proteomes" id="UP000027195">
    <property type="component" value="Unassembled WGS sequence"/>
</dbReference>
<evidence type="ECO:0000313" key="3">
    <source>
        <dbReference type="Proteomes" id="UP000027195"/>
    </source>
</evidence>
<name>A0A067M554_BOTB1</name>
<dbReference type="AlphaFoldDB" id="A0A067M554"/>
<accession>A0A067M554</accession>
<keyword evidence="1" id="KW-1133">Transmembrane helix</keyword>
<evidence type="ECO:0000256" key="1">
    <source>
        <dbReference type="SAM" id="Phobius"/>
    </source>
</evidence>
<sequence length="335" mass="35973">MSPARLVRAAPLHRYPCRFAHSKHRPLHFRLASTSASPLPSRASVYSHLLAGAVGGGVVIAAAYTWYHFSGLKSIVATSQSIHSSIKNVRATFFERAPERAESSPAVLQHLRSLAKAYASVYPGGSTLVDKAFDSFDELVVIHGDKVNDIAGHAYADLGDIVASEASNDDKIRQSALVVKRASVELAELGNQVRHQALNSAFENHPELRKGLEETYSKLIDLAESGGFEAKRAANHAVGQLQGLLSQSISPDSVAKARDVIASTTSEVRTLLDTSDRDTAADAGVRTRAYLDQIQEIPDRLKENGPALRAVTTELFGRGKEAVVDTWGKGKGTAA</sequence>
<keyword evidence="1" id="KW-0812">Transmembrane</keyword>
<keyword evidence="1" id="KW-0472">Membrane</keyword>
<gene>
    <name evidence="2" type="ORF">BOTBODRAFT_181070</name>
</gene>
<dbReference type="OrthoDB" id="3883941at2759"/>
<dbReference type="EMBL" id="KL198117">
    <property type="protein sequence ID" value="KDQ07012.1"/>
    <property type="molecule type" value="Genomic_DNA"/>
</dbReference>
<keyword evidence="3" id="KW-1185">Reference proteome</keyword>
<organism evidence="2 3">
    <name type="scientific">Botryobasidium botryosum (strain FD-172 SS1)</name>
    <dbReference type="NCBI Taxonomy" id="930990"/>
    <lineage>
        <taxon>Eukaryota</taxon>
        <taxon>Fungi</taxon>
        <taxon>Dikarya</taxon>
        <taxon>Basidiomycota</taxon>
        <taxon>Agaricomycotina</taxon>
        <taxon>Agaricomycetes</taxon>
        <taxon>Cantharellales</taxon>
        <taxon>Botryobasidiaceae</taxon>
        <taxon>Botryobasidium</taxon>
    </lineage>
</organism>